<dbReference type="Gene3D" id="3.30.450.40">
    <property type="match status" value="2"/>
</dbReference>
<dbReference type="RefSeq" id="WP_260177342.1">
    <property type="nucleotide sequence ID" value="NZ_JACHNS010000001.1"/>
</dbReference>
<sequence length="1207" mass="133244">MKSPSGPQVESEVALRDELAGMRQLHALQVSLAAQADARAALSEITALACAFARTACGCVQLVDAHSSEMELRVYQGHDENSPFVQHFLKDGFQATCQAMRRERRQLVIEDIETFAPLKHTPDYDAALCSGIRAAQFTPLFSRDGTLLGLLGTQFSVPYRPAEHELRLLELLAWTAADFIERYRSERALRASESRLLALSAASSEVHYRVSPDWSEMCGLGSADAFAGVVDLDRRWITDYIPEEDQAQVRDRIDAGIQGRSAIMLEHRVRRSDGSVAWMSTKAVPVMEADGRIGEWFVAGVDVTARKQADVQLRASQARLAYVLDQVPIGVGLFDTAGIFTYKNPRLHSQLGDRIPSRDDVHGGHWKGFDQQGCPVASEDFPGELALRGVDSTLPVDFVHVGGDSERWLRVTAVALRDGDKVTGGLTVVQDVTEQRQVQAALWQLAERNRDILESISDAFYGVDAQWRFTYVNRQAEAVLGRTRTALLGEVLWDQFPEMVGSPTHRAHLQAAQSGCMMRLDAASPVPGHWVDISIYPTGDGGLSVYFRDITDRKHAEQQLRTSEERFRTALTIETVGATYFDMDGRLIDANDAFLKMTGYSRAEVEAGGLTWQSLTPAAASALSAHAFHELKTKGSATPYEREYRRKDGSLRWALFASKLLPDGTGFEFVLDITDRRATEAALREVQDRNAFLLKLSDALRLLSDPAAIQSKAVCLLGEHMNAGCAYYVEVDGDGGRPLVARHWHQPGQASQARGAVLTAWPLSWPSEPGTWVVRDIRTDGVLPDDQRVAAGGNEIGALIAVPLIKRGQLVAAFVVNRRNARDWTVAEVRLVEETAARTWEALERARAQGALRDSEERHRVILESALDYAIFTVDPGGRIQTWPPGAEAVFGWSAEEAVGQDMAMTFVAEDRLAQVPQHELEQARRSGVAPNIRWHQCKDGRRVFIEGATRPLRDGNDEPLGYLKIGQDVTRRRQWEDRQQVLLAELQHRTRNLMGVVRVVFNRTQRSSKSIAELALVYNDRLDALARVQSLLSRLNDGDRIVFDELLQVELSAMGAIDAQGRGERVVLEGPRGVRLRSSTVQTFALALHELATNANKYGALAQPGGHLLVRWRLHRTDDGVRLRIEWRESGVDMPAPGAAPQGSGYGRELIERALPYQLQAETTYVLGPDGVHCTIALPVSESMRLAADGNTPSAAGDEGRAAGDG</sequence>
<dbReference type="InterPro" id="IPR036890">
    <property type="entry name" value="HATPase_C_sf"/>
</dbReference>
<evidence type="ECO:0000256" key="5">
    <source>
        <dbReference type="ARBA" id="ARBA00022606"/>
    </source>
</evidence>
<reference evidence="18 19" key="1">
    <citation type="submission" date="2020-08" db="EMBL/GenBank/DDBJ databases">
        <title>Studying the diversity of plant-associated saprophytic bacteria and their role in host health and plant-pathogen interactions.</title>
        <authorList>
            <person name="Potnis N."/>
        </authorList>
    </citation>
    <scope>NUCLEOTIDE SEQUENCE [LARGE SCALE GENOMIC DNA]</scope>
    <source>
        <strain evidence="18 19">F16</strain>
    </source>
</reference>
<keyword evidence="10" id="KW-0547">Nucleotide-binding</keyword>
<keyword evidence="12" id="KW-0067">ATP-binding</keyword>
<keyword evidence="9" id="KW-0677">Repeat</keyword>
<evidence type="ECO:0000256" key="9">
    <source>
        <dbReference type="ARBA" id="ARBA00022737"/>
    </source>
</evidence>
<dbReference type="Gene3D" id="3.30.565.10">
    <property type="entry name" value="Histidine kinase-like ATPase, C-terminal domain"/>
    <property type="match status" value="1"/>
</dbReference>
<dbReference type="Proteomes" id="UP000554726">
    <property type="component" value="Unassembled WGS sequence"/>
</dbReference>
<dbReference type="EMBL" id="JACHNS010000001">
    <property type="protein sequence ID" value="MBB4591515.1"/>
    <property type="molecule type" value="Genomic_DNA"/>
</dbReference>
<name>A0ABR6JFD9_9XANT</name>
<keyword evidence="13" id="KW-0157">Chromophore</keyword>
<keyword evidence="4" id="KW-0597">Phosphoprotein</keyword>
<comment type="catalytic activity">
    <reaction evidence="1">
        <text>ATP + protein L-histidine = ADP + protein N-phospho-L-histidine.</text>
        <dbReference type="EC" id="2.7.13.3"/>
    </reaction>
</comment>
<dbReference type="SMART" id="SM00091">
    <property type="entry name" value="PAS"/>
    <property type="match status" value="3"/>
</dbReference>
<keyword evidence="15" id="KW-0675">Receptor</keyword>
<dbReference type="Pfam" id="PF00989">
    <property type="entry name" value="PAS"/>
    <property type="match status" value="1"/>
</dbReference>
<evidence type="ECO:0000256" key="15">
    <source>
        <dbReference type="ARBA" id="ARBA00023170"/>
    </source>
</evidence>
<dbReference type="CDD" id="cd00130">
    <property type="entry name" value="PAS"/>
    <property type="match status" value="4"/>
</dbReference>
<evidence type="ECO:0000256" key="6">
    <source>
        <dbReference type="ARBA" id="ARBA00022630"/>
    </source>
</evidence>
<keyword evidence="14" id="KW-0843">Virulence</keyword>
<dbReference type="InterPro" id="IPR000014">
    <property type="entry name" value="PAS"/>
</dbReference>
<dbReference type="PANTHER" id="PTHR41523:SF8">
    <property type="entry name" value="ETHYLENE RESPONSE SENSOR PROTEIN"/>
    <property type="match status" value="1"/>
</dbReference>
<dbReference type="SUPFAM" id="SSF55785">
    <property type="entry name" value="PYP-like sensor domain (PAS domain)"/>
    <property type="match status" value="5"/>
</dbReference>
<organism evidence="18 19">
    <name type="scientific">Xanthomonas cannabis</name>
    <dbReference type="NCBI Taxonomy" id="1885674"/>
    <lineage>
        <taxon>Bacteria</taxon>
        <taxon>Pseudomonadati</taxon>
        <taxon>Pseudomonadota</taxon>
        <taxon>Gammaproteobacteria</taxon>
        <taxon>Lysobacterales</taxon>
        <taxon>Lysobacteraceae</taxon>
        <taxon>Xanthomonas</taxon>
    </lineage>
</organism>
<dbReference type="InterPro" id="IPR001610">
    <property type="entry name" value="PAC"/>
</dbReference>
<evidence type="ECO:0000256" key="2">
    <source>
        <dbReference type="ARBA" id="ARBA00012438"/>
    </source>
</evidence>
<dbReference type="Pfam" id="PF13185">
    <property type="entry name" value="GAF_2"/>
    <property type="match status" value="2"/>
</dbReference>
<evidence type="ECO:0000256" key="4">
    <source>
        <dbReference type="ARBA" id="ARBA00022553"/>
    </source>
</evidence>
<evidence type="ECO:0000259" key="16">
    <source>
        <dbReference type="PROSITE" id="PS50112"/>
    </source>
</evidence>
<dbReference type="Pfam" id="PF08447">
    <property type="entry name" value="PAS_3"/>
    <property type="match status" value="1"/>
</dbReference>
<dbReference type="InterPro" id="IPR013655">
    <property type="entry name" value="PAS_fold_3"/>
</dbReference>
<evidence type="ECO:0000313" key="19">
    <source>
        <dbReference type="Proteomes" id="UP000554726"/>
    </source>
</evidence>
<dbReference type="InterPro" id="IPR013656">
    <property type="entry name" value="PAS_4"/>
</dbReference>
<dbReference type="PROSITE" id="PS50113">
    <property type="entry name" value="PAC"/>
    <property type="match status" value="3"/>
</dbReference>
<feature type="domain" description="PAS" evidence="16">
    <location>
        <begin position="855"/>
        <end position="928"/>
    </location>
</feature>
<feature type="domain" description="PAC" evidence="17">
    <location>
        <begin position="392"/>
        <end position="444"/>
    </location>
</feature>
<evidence type="ECO:0000259" key="17">
    <source>
        <dbReference type="PROSITE" id="PS50113"/>
    </source>
</evidence>
<dbReference type="SMART" id="SM00911">
    <property type="entry name" value="HWE_HK"/>
    <property type="match status" value="1"/>
</dbReference>
<keyword evidence="5" id="KW-0716">Sensory transduction</keyword>
<dbReference type="SMART" id="SM00086">
    <property type="entry name" value="PAC"/>
    <property type="match status" value="4"/>
</dbReference>
<feature type="domain" description="PAS" evidence="16">
    <location>
        <begin position="445"/>
        <end position="490"/>
    </location>
</feature>
<keyword evidence="7" id="KW-0288">FMN</keyword>
<dbReference type="Pfam" id="PF07536">
    <property type="entry name" value="HWE_HK"/>
    <property type="match status" value="1"/>
</dbReference>
<keyword evidence="3" id="KW-0600">Photoreceptor protein</keyword>
<evidence type="ECO:0000256" key="10">
    <source>
        <dbReference type="ARBA" id="ARBA00022741"/>
    </source>
</evidence>
<accession>A0ABR6JFD9</accession>
<protein>
    <recommendedName>
        <fullName evidence="2">histidine kinase</fullName>
        <ecNumber evidence="2">2.7.13.3</ecNumber>
    </recommendedName>
</protein>
<keyword evidence="6" id="KW-0285">Flavoprotein</keyword>
<dbReference type="SMART" id="SM00065">
    <property type="entry name" value="GAF"/>
    <property type="match status" value="2"/>
</dbReference>
<feature type="domain" description="PAS" evidence="16">
    <location>
        <begin position="563"/>
        <end position="605"/>
    </location>
</feature>
<keyword evidence="19" id="KW-1185">Reference proteome</keyword>
<dbReference type="PROSITE" id="PS50112">
    <property type="entry name" value="PAS"/>
    <property type="match status" value="3"/>
</dbReference>
<dbReference type="InterPro" id="IPR029016">
    <property type="entry name" value="GAF-like_dom_sf"/>
</dbReference>
<keyword evidence="8" id="KW-0808">Transferase</keyword>
<feature type="domain" description="PAC" evidence="17">
    <location>
        <begin position="929"/>
        <end position="982"/>
    </location>
</feature>
<evidence type="ECO:0000256" key="8">
    <source>
        <dbReference type="ARBA" id="ARBA00022679"/>
    </source>
</evidence>
<dbReference type="Pfam" id="PF13426">
    <property type="entry name" value="PAS_9"/>
    <property type="match status" value="1"/>
</dbReference>
<dbReference type="SUPFAM" id="SSF55781">
    <property type="entry name" value="GAF domain-like"/>
    <property type="match status" value="2"/>
</dbReference>
<keyword evidence="11" id="KW-0418">Kinase</keyword>
<dbReference type="InterPro" id="IPR011102">
    <property type="entry name" value="Sig_transdc_His_kinase_HWE"/>
</dbReference>
<proteinExistence type="predicted"/>
<evidence type="ECO:0000256" key="11">
    <source>
        <dbReference type="ARBA" id="ARBA00022777"/>
    </source>
</evidence>
<evidence type="ECO:0000256" key="7">
    <source>
        <dbReference type="ARBA" id="ARBA00022643"/>
    </source>
</evidence>
<dbReference type="Gene3D" id="3.30.450.20">
    <property type="entry name" value="PAS domain"/>
    <property type="match status" value="5"/>
</dbReference>
<evidence type="ECO:0000256" key="1">
    <source>
        <dbReference type="ARBA" id="ARBA00000085"/>
    </source>
</evidence>
<dbReference type="InterPro" id="IPR000700">
    <property type="entry name" value="PAS-assoc_C"/>
</dbReference>
<feature type="domain" description="PAC" evidence="17">
    <location>
        <begin position="263"/>
        <end position="315"/>
    </location>
</feature>
<evidence type="ECO:0000256" key="3">
    <source>
        <dbReference type="ARBA" id="ARBA00022543"/>
    </source>
</evidence>
<dbReference type="InterPro" id="IPR003018">
    <property type="entry name" value="GAF"/>
</dbReference>
<dbReference type="Pfam" id="PF08448">
    <property type="entry name" value="PAS_4"/>
    <property type="match status" value="1"/>
</dbReference>
<evidence type="ECO:0000256" key="12">
    <source>
        <dbReference type="ARBA" id="ARBA00022840"/>
    </source>
</evidence>
<dbReference type="EC" id="2.7.13.3" evidence="2"/>
<evidence type="ECO:0000256" key="14">
    <source>
        <dbReference type="ARBA" id="ARBA00023026"/>
    </source>
</evidence>
<dbReference type="NCBIfam" id="TIGR00229">
    <property type="entry name" value="sensory_box"/>
    <property type="match status" value="4"/>
</dbReference>
<dbReference type="PANTHER" id="PTHR41523">
    <property type="entry name" value="TWO-COMPONENT SYSTEM SENSOR PROTEIN"/>
    <property type="match status" value="1"/>
</dbReference>
<evidence type="ECO:0000313" key="18">
    <source>
        <dbReference type="EMBL" id="MBB4591515.1"/>
    </source>
</evidence>
<dbReference type="InterPro" id="IPR035965">
    <property type="entry name" value="PAS-like_dom_sf"/>
</dbReference>
<comment type="caution">
    <text evidence="18">The sequence shown here is derived from an EMBL/GenBank/DDBJ whole genome shotgun (WGS) entry which is preliminary data.</text>
</comment>
<evidence type="ECO:0000256" key="13">
    <source>
        <dbReference type="ARBA" id="ARBA00022991"/>
    </source>
</evidence>
<dbReference type="SUPFAM" id="SSF55874">
    <property type="entry name" value="ATPase domain of HSP90 chaperone/DNA topoisomerase II/histidine kinase"/>
    <property type="match status" value="1"/>
</dbReference>
<dbReference type="InterPro" id="IPR013767">
    <property type="entry name" value="PAS_fold"/>
</dbReference>
<gene>
    <name evidence="18" type="ORF">FHR60_000138</name>
</gene>